<gene>
    <name evidence="1" type="ORF">BDR25DRAFT_381015</name>
</gene>
<evidence type="ECO:0000313" key="1">
    <source>
        <dbReference type="EMBL" id="KAF2464446.1"/>
    </source>
</evidence>
<accession>A0ACB6QC07</accession>
<dbReference type="Proteomes" id="UP000799755">
    <property type="component" value="Unassembled WGS sequence"/>
</dbReference>
<dbReference type="EMBL" id="MU003536">
    <property type="protein sequence ID" value="KAF2464446.1"/>
    <property type="molecule type" value="Genomic_DNA"/>
</dbReference>
<evidence type="ECO:0000313" key="2">
    <source>
        <dbReference type="Proteomes" id="UP000799755"/>
    </source>
</evidence>
<reference evidence="1" key="1">
    <citation type="journal article" date="2020" name="Stud. Mycol.">
        <title>101 Dothideomycetes genomes: a test case for predicting lifestyles and emergence of pathogens.</title>
        <authorList>
            <person name="Haridas S."/>
            <person name="Albert R."/>
            <person name="Binder M."/>
            <person name="Bloem J."/>
            <person name="Labutti K."/>
            <person name="Salamov A."/>
            <person name="Andreopoulos B."/>
            <person name="Baker S."/>
            <person name="Barry K."/>
            <person name="Bills G."/>
            <person name="Bluhm B."/>
            <person name="Cannon C."/>
            <person name="Castanera R."/>
            <person name="Culley D."/>
            <person name="Daum C."/>
            <person name="Ezra D."/>
            <person name="Gonzalez J."/>
            <person name="Henrissat B."/>
            <person name="Kuo A."/>
            <person name="Liang C."/>
            <person name="Lipzen A."/>
            <person name="Lutzoni F."/>
            <person name="Magnuson J."/>
            <person name="Mondo S."/>
            <person name="Nolan M."/>
            <person name="Ohm R."/>
            <person name="Pangilinan J."/>
            <person name="Park H.-J."/>
            <person name="Ramirez L."/>
            <person name="Alfaro M."/>
            <person name="Sun H."/>
            <person name="Tritt A."/>
            <person name="Yoshinaga Y."/>
            <person name="Zwiers L.-H."/>
            <person name="Turgeon B."/>
            <person name="Goodwin S."/>
            <person name="Spatafora J."/>
            <person name="Crous P."/>
            <person name="Grigoriev I."/>
        </authorList>
    </citation>
    <scope>NUCLEOTIDE SEQUENCE</scope>
    <source>
        <strain evidence="1">ATCC 200398</strain>
    </source>
</reference>
<proteinExistence type="predicted"/>
<organism evidence="1 2">
    <name type="scientific">Lindgomyces ingoldianus</name>
    <dbReference type="NCBI Taxonomy" id="673940"/>
    <lineage>
        <taxon>Eukaryota</taxon>
        <taxon>Fungi</taxon>
        <taxon>Dikarya</taxon>
        <taxon>Ascomycota</taxon>
        <taxon>Pezizomycotina</taxon>
        <taxon>Dothideomycetes</taxon>
        <taxon>Pleosporomycetidae</taxon>
        <taxon>Pleosporales</taxon>
        <taxon>Lindgomycetaceae</taxon>
        <taxon>Lindgomyces</taxon>
    </lineage>
</organism>
<comment type="caution">
    <text evidence="1">The sequence shown here is derived from an EMBL/GenBank/DDBJ whole genome shotgun (WGS) entry which is preliminary data.</text>
</comment>
<keyword evidence="2" id="KW-1185">Reference proteome</keyword>
<sequence>MAPFRERLKRMFHPNKTAASSEALVLPPMTVSSPIIEDKYNFHYHDSNPTMLNILPYELLLHITSFLPLSSIASLSLINRFMMYCMRTPDPWTKFQFPEYLHDRCEFLLLLDRDYPHHLLCHECGKFHPRDSSEKDGSRVSKGFTCRKWMDKNSISSLVLNPRRYDWQEVQTTMRAFRFGPNYGDSHALNCDFRPVISNAGWWPSPNSTYLGGSKGGWASKALALSVDDRLLLREQFFWAFPRHVRNWHPAWLPRPGDIRSCRHAPRNMIIDGVGDAMRNAAKPSRCLPQASTGKTYRCVICPTEFTIDVVPLPRRKGLFVLVFTRYLDLGEYTANTVVQEFL</sequence>
<protein>
    <submittedName>
        <fullName evidence="1">Uncharacterized protein</fullName>
    </submittedName>
</protein>
<name>A0ACB6QC07_9PLEO</name>